<sequence length="316" mass="35752">MAKVISMINWKGGVGKSTLSLHLGVGLMLGSDEHPKVLLIDLDPQSNLSYLALGVEKYVRHVYTKKKPTLKNIFDDYFDGKQFHTRDAIIKQPITASPGQVWINVDLLPSHHELVLVDMMLAREKKSASTHQKETELELDKMAIIKKAIDQVAEDYDYIILDCPPNINLVTQNAFFASELYLIPAIPDFLSTVGISLIKSEMDKLNKNFRGMIQYSNSSIEFNDTEMLGIIFNMVDEYNKKPKETHEDTINDVKKQHPNMVFNNYITAGDGISVASENNLTVFSHSSLPRSKPNAEKQSEYLTQVVSELYEKLENI</sequence>
<evidence type="ECO:0000313" key="2">
    <source>
        <dbReference type="EMBL" id="AEW59710.1"/>
    </source>
</evidence>
<dbReference type="PATRIC" id="fig|1125630.4.peg.981"/>
<dbReference type="RefSeq" id="WP_004152029.1">
    <property type="nucleotide sequence ID" value="NC_016845.1"/>
</dbReference>
<accession>A0A0H3GIU8</accession>
<protein>
    <submittedName>
        <fullName evidence="2">Cobyrinic acid a,c-diamide synthase</fullName>
    </submittedName>
</protein>
<dbReference type="CDD" id="cd02042">
    <property type="entry name" value="ParAB_family"/>
    <property type="match status" value="1"/>
</dbReference>
<gene>
    <name evidence="2" type="ordered locus">KPHS_10120</name>
</gene>
<dbReference type="HOGENOM" id="CLU_037612_4_0_6"/>
<dbReference type="AlphaFoldDB" id="A0A0H3GIU8"/>
<dbReference type="InterPro" id="IPR025669">
    <property type="entry name" value="AAA_dom"/>
</dbReference>
<dbReference type="Pfam" id="PF13614">
    <property type="entry name" value="AAA_31"/>
    <property type="match status" value="1"/>
</dbReference>
<dbReference type="InterPro" id="IPR050678">
    <property type="entry name" value="DNA_Partitioning_ATPase"/>
</dbReference>
<dbReference type="RefSeq" id="YP_005225312.1">
    <property type="nucleotide sequence ID" value="NC_016845.1"/>
</dbReference>
<dbReference type="STRING" id="1125630.KPHS_10120"/>
<keyword evidence="3" id="KW-1185">Reference proteome</keyword>
<dbReference type="PANTHER" id="PTHR13696:SF99">
    <property type="entry name" value="COBYRINIC ACID AC-DIAMIDE SYNTHASE"/>
    <property type="match status" value="1"/>
</dbReference>
<dbReference type="SUPFAM" id="SSF52540">
    <property type="entry name" value="P-loop containing nucleoside triphosphate hydrolases"/>
    <property type="match status" value="1"/>
</dbReference>
<proteinExistence type="predicted"/>
<dbReference type="EMBL" id="CP003200">
    <property type="protein sequence ID" value="AEW59710.1"/>
    <property type="molecule type" value="Genomic_DNA"/>
</dbReference>
<dbReference type="KEGG" id="kpm:KPHS_10120"/>
<name>A0A0H3GIU8_KLEPH</name>
<dbReference type="PANTHER" id="PTHR13696">
    <property type="entry name" value="P-LOOP CONTAINING NUCLEOSIDE TRIPHOSPHATE HYDROLASE"/>
    <property type="match status" value="1"/>
</dbReference>
<organism evidence="2 3">
    <name type="scientific">Klebsiella pneumoniae subsp. pneumoniae (strain HS11286)</name>
    <dbReference type="NCBI Taxonomy" id="1125630"/>
    <lineage>
        <taxon>Bacteria</taxon>
        <taxon>Pseudomonadati</taxon>
        <taxon>Pseudomonadota</taxon>
        <taxon>Gammaproteobacteria</taxon>
        <taxon>Enterobacterales</taxon>
        <taxon>Enterobacteriaceae</taxon>
        <taxon>Klebsiella/Raoultella group</taxon>
        <taxon>Klebsiella</taxon>
        <taxon>Klebsiella pneumoniae complex</taxon>
    </lineage>
</organism>
<dbReference type="Proteomes" id="UP000007841">
    <property type="component" value="Chromosome"/>
</dbReference>
<dbReference type="Gene3D" id="3.40.50.300">
    <property type="entry name" value="P-loop containing nucleotide triphosphate hydrolases"/>
    <property type="match status" value="1"/>
</dbReference>
<reference evidence="2 3" key="1">
    <citation type="journal article" date="2012" name="J. Bacteriol.">
        <title>Complete genome sequence of Klebsiella pneumoniae subsp. pneumoniae HS11286, a multidrug-resistant strain isolated from human sputum.</title>
        <authorList>
            <person name="Liu P."/>
            <person name="Li P."/>
            <person name="Jiang X."/>
            <person name="Bi D."/>
            <person name="Xie Y."/>
            <person name="Tai C."/>
            <person name="Deng Z."/>
            <person name="Rajakumar K."/>
            <person name="Ou H.Y."/>
        </authorList>
    </citation>
    <scope>NUCLEOTIDE SEQUENCE [LARGE SCALE GENOMIC DNA]</scope>
    <source>
        <strain evidence="2 3">HS11286</strain>
    </source>
</reference>
<evidence type="ECO:0000259" key="1">
    <source>
        <dbReference type="Pfam" id="PF13614"/>
    </source>
</evidence>
<dbReference type="GeneID" id="11846009"/>
<evidence type="ECO:0000313" key="3">
    <source>
        <dbReference type="Proteomes" id="UP000007841"/>
    </source>
</evidence>
<dbReference type="InterPro" id="IPR027417">
    <property type="entry name" value="P-loop_NTPase"/>
</dbReference>
<feature type="domain" description="AAA" evidence="1">
    <location>
        <begin position="2"/>
        <end position="211"/>
    </location>
</feature>